<feature type="region of interest" description="Disordered" evidence="1">
    <location>
        <begin position="171"/>
        <end position="196"/>
    </location>
</feature>
<keyword evidence="2" id="KW-0732">Signal</keyword>
<evidence type="ECO:0000313" key="4">
    <source>
        <dbReference type="Proteomes" id="UP000005239"/>
    </source>
</evidence>
<feature type="compositionally biased region" description="Pro residues" evidence="1">
    <location>
        <begin position="755"/>
        <end position="771"/>
    </location>
</feature>
<feature type="region of interest" description="Disordered" evidence="1">
    <location>
        <begin position="651"/>
        <end position="736"/>
    </location>
</feature>
<reference evidence="3" key="2">
    <citation type="submission" date="2022-06" db="UniProtKB">
        <authorList>
            <consortium name="EnsemblMetazoa"/>
        </authorList>
    </citation>
    <scope>IDENTIFICATION</scope>
    <source>
        <strain evidence="3">PS312</strain>
    </source>
</reference>
<feature type="region of interest" description="Disordered" evidence="1">
    <location>
        <begin position="551"/>
        <end position="583"/>
    </location>
</feature>
<feature type="compositionally biased region" description="Low complexity" evidence="1">
    <location>
        <begin position="1142"/>
        <end position="1159"/>
    </location>
</feature>
<feature type="region of interest" description="Disordered" evidence="1">
    <location>
        <begin position="281"/>
        <end position="302"/>
    </location>
</feature>
<protein>
    <submittedName>
        <fullName evidence="3">Uncharacterized protein</fullName>
    </submittedName>
</protein>
<feature type="compositionally biased region" description="Low complexity" evidence="1">
    <location>
        <begin position="551"/>
        <end position="571"/>
    </location>
</feature>
<keyword evidence="4" id="KW-1185">Reference proteome</keyword>
<evidence type="ECO:0000313" key="3">
    <source>
        <dbReference type="EnsemblMetazoa" id="PPA21364.1"/>
    </source>
</evidence>
<sequence>MRIAVSLFLLLPFLAEATKETNREESNWIKVKLYNSAVRRHPVNPNAISQVDSDDESRAVAYYYMIVNGTTIDREVRYFLSPFQVSAVGDLNIFFLPGPLANWARNIGPTDVDPSEMLDRYPPVAFDDLPPMPSMIRRKIRELTYGYDLLRSSGISREKYAREHASIGSKRVQSVDNDVDKPTTTTTTTTTTVAPRSRPTRMITTGRQMVKPAPTLAPFSRRKFVPRFDREEQTIFESIVNDLVENNVAMTPKPRVDPPRPRSTATKVVRVGVQPLGVRVDGQPSPRIVPTNFGRPTLPTAPPTADAALRELTFRPHSTPTTRSIDEYEDDGEEGGEHTDVALFYNLAHALHEAKHAPNKRPSLDSYPPPRITHPRTHSIERSRIKEILIGVEDESPHPSTKRPIQKKKRVDDEDALSSAEILEKLSHIRSLQEELERHLELKGKLGRKRVEAAHPDPDLLNLEDLSAPDTFRTTQDAEELDEEPITTVTTYVDHLTTDQLSFAINRSPYDNYQTSDDYHNNRSPDDHNYTGYHYNDNVSLLLESADFSTHAPTTTTTTTRGPVTTTTRFVRPPPPPPLDDASISPPAPPLDPLDFHSFHEDLVGTLGQMDEDPHFFCVKIIKMMLILVVWKPETFRPPVPSEVFSGHHNHGSFFGGTGTVPRRNQHSERTQTTTTRRPTTALPSTTRRPITTTTTEAPTTTEEPTTTTTTTTEPTTTTEEQTTTTTEEATTEEAPTTVFTLPTRKFVFVTQPPATRPPPTPTAPAAPLPSRPEHPTTPHPTVVTVANPPPVPTISEFVLDEVQETSATPEDIKIDLRTLRALTSLSNEEIDKIRRRFIEVDARATDAQLAPGHELDEAMFKGLQMMEDFEARAQGATTVEEDGGTAIALEDLTPMSQRFVPMGMGGRLATARAVKTKNMDVEYDNEEKGREVDDEVKERSEANPGRVLIFDDEMGERVRESRRIRLQNLNEPLRRFEKVNNGHHSPSRKKFVFVRPDRFYDKNGVELKKANGIDEAQLLEAIGLGSGRPVQLVSNDREPSRPSPAESHSHSSTRSPLVGMPIHIAAVTTPLRRLTPPPVSSTAPPHVPTRGQPRPPAHTPPVHLLPEQLQLLQLAAAQPVQQPHATAMQLPAHLTPPPRPVQQLQQPQQPQPPTLSSVQVPQALPVAPQPFLVPPVLPVTTLPRVQPALLQQQHQLPSVSSIQTAASATTRAAFLPNPALRNPIHPSIPFTPALNGLTVPQFLAQFTAQQAAIRAAAKQLQQLQQRTPKAAGAEPAAAAVPAATAAAPAAAAPPEVLQFPAAAFLQPQRPLFWPPPPVQQFPPWFFPVARGAKTAPAGKKEGDVITVPETSAARSST</sequence>
<name>A0A2A6B9P2_PRIPA</name>
<evidence type="ECO:0000256" key="1">
    <source>
        <dbReference type="SAM" id="MobiDB-lite"/>
    </source>
</evidence>
<dbReference type="EnsemblMetazoa" id="PPA21364.1">
    <property type="protein sequence ID" value="PPA21364.1"/>
    <property type="gene ID" value="WBGene00110918"/>
</dbReference>
<feature type="region of interest" description="Disordered" evidence="1">
    <location>
        <begin position="1336"/>
        <end position="1358"/>
    </location>
</feature>
<organism evidence="3 4">
    <name type="scientific">Pristionchus pacificus</name>
    <name type="common">Parasitic nematode worm</name>
    <dbReference type="NCBI Taxonomy" id="54126"/>
    <lineage>
        <taxon>Eukaryota</taxon>
        <taxon>Metazoa</taxon>
        <taxon>Ecdysozoa</taxon>
        <taxon>Nematoda</taxon>
        <taxon>Chromadorea</taxon>
        <taxon>Rhabditida</taxon>
        <taxon>Rhabditina</taxon>
        <taxon>Diplogasteromorpha</taxon>
        <taxon>Diplogasteroidea</taxon>
        <taxon>Neodiplogasteridae</taxon>
        <taxon>Pristionchus</taxon>
    </lineage>
</organism>
<feature type="compositionally biased region" description="Low complexity" evidence="1">
    <location>
        <begin position="183"/>
        <end position="192"/>
    </location>
</feature>
<dbReference type="Proteomes" id="UP000005239">
    <property type="component" value="Unassembled WGS sequence"/>
</dbReference>
<feature type="chain" id="PRO_5043332715" evidence="2">
    <location>
        <begin position="18"/>
        <end position="1358"/>
    </location>
</feature>
<evidence type="ECO:0000256" key="2">
    <source>
        <dbReference type="SAM" id="SignalP"/>
    </source>
</evidence>
<reference evidence="4" key="1">
    <citation type="journal article" date="2008" name="Nat. Genet.">
        <title>The Pristionchus pacificus genome provides a unique perspective on nematode lifestyle and parasitism.</title>
        <authorList>
            <person name="Dieterich C."/>
            <person name="Clifton S.W."/>
            <person name="Schuster L.N."/>
            <person name="Chinwalla A."/>
            <person name="Delehaunty K."/>
            <person name="Dinkelacker I."/>
            <person name="Fulton L."/>
            <person name="Fulton R."/>
            <person name="Godfrey J."/>
            <person name="Minx P."/>
            <person name="Mitreva M."/>
            <person name="Roeseler W."/>
            <person name="Tian H."/>
            <person name="Witte H."/>
            <person name="Yang S.P."/>
            <person name="Wilson R.K."/>
            <person name="Sommer R.J."/>
        </authorList>
    </citation>
    <scope>NUCLEOTIDE SEQUENCE [LARGE SCALE GENOMIC DNA]</scope>
    <source>
        <strain evidence="4">PS312</strain>
    </source>
</reference>
<feature type="region of interest" description="Disordered" evidence="1">
    <location>
        <begin position="1030"/>
        <end position="1103"/>
    </location>
</feature>
<gene>
    <name evidence="3" type="primary">WBGene00110918</name>
</gene>
<feature type="compositionally biased region" description="Polar residues" evidence="1">
    <location>
        <begin position="1349"/>
        <end position="1358"/>
    </location>
</feature>
<feature type="signal peptide" evidence="2">
    <location>
        <begin position="1"/>
        <end position="17"/>
    </location>
</feature>
<feature type="compositionally biased region" description="Low complexity" evidence="1">
    <location>
        <begin position="671"/>
        <end position="736"/>
    </location>
</feature>
<accession>A0A8R1YFA0</accession>
<feature type="region of interest" description="Disordered" evidence="1">
    <location>
        <begin position="752"/>
        <end position="778"/>
    </location>
</feature>
<feature type="region of interest" description="Disordered" evidence="1">
    <location>
        <begin position="355"/>
        <end position="375"/>
    </location>
</feature>
<accession>A0A2A6B9P2</accession>
<feature type="region of interest" description="Disordered" evidence="1">
    <location>
        <begin position="1131"/>
        <end position="1159"/>
    </location>
</feature>
<proteinExistence type="predicted"/>